<keyword evidence="3" id="KW-0813">Transport</keyword>
<evidence type="ECO:0000256" key="6">
    <source>
        <dbReference type="ARBA" id="ARBA00022989"/>
    </source>
</evidence>
<keyword evidence="7 8" id="KW-0472">Membrane</keyword>
<evidence type="ECO:0000256" key="3">
    <source>
        <dbReference type="ARBA" id="ARBA00022448"/>
    </source>
</evidence>
<proteinExistence type="inferred from homology"/>
<evidence type="ECO:0000313" key="9">
    <source>
        <dbReference type="EMBL" id="CAD8704802.1"/>
    </source>
</evidence>
<evidence type="ECO:0000256" key="5">
    <source>
        <dbReference type="ARBA" id="ARBA00022692"/>
    </source>
</evidence>
<evidence type="ECO:0000256" key="1">
    <source>
        <dbReference type="ARBA" id="ARBA00004651"/>
    </source>
</evidence>
<evidence type="ECO:0000256" key="8">
    <source>
        <dbReference type="SAM" id="Phobius"/>
    </source>
</evidence>
<dbReference type="InterPro" id="IPR002549">
    <property type="entry name" value="AI-2E-like"/>
</dbReference>
<feature type="transmembrane region" description="Helical" evidence="8">
    <location>
        <begin position="67"/>
        <end position="89"/>
    </location>
</feature>
<evidence type="ECO:0000256" key="7">
    <source>
        <dbReference type="ARBA" id="ARBA00023136"/>
    </source>
</evidence>
<evidence type="ECO:0000256" key="2">
    <source>
        <dbReference type="ARBA" id="ARBA00009773"/>
    </source>
</evidence>
<feature type="transmembrane region" description="Helical" evidence="8">
    <location>
        <begin position="191"/>
        <end position="212"/>
    </location>
</feature>
<dbReference type="GO" id="GO:0055085">
    <property type="term" value="P:transmembrane transport"/>
    <property type="evidence" value="ECO:0007669"/>
    <property type="project" value="TreeGrafter"/>
</dbReference>
<feature type="transmembrane region" description="Helical" evidence="8">
    <location>
        <begin position="255"/>
        <end position="275"/>
    </location>
</feature>
<evidence type="ECO:0000256" key="4">
    <source>
        <dbReference type="ARBA" id="ARBA00022475"/>
    </source>
</evidence>
<accession>A0A7S0SET5</accession>
<feature type="transmembrane region" description="Helical" evidence="8">
    <location>
        <begin position="143"/>
        <end position="166"/>
    </location>
</feature>
<feature type="transmembrane region" description="Helical" evidence="8">
    <location>
        <begin position="37"/>
        <end position="55"/>
    </location>
</feature>
<comment type="similarity">
    <text evidence="2">Belongs to the autoinducer-2 exporter (AI-2E) (TC 2.A.86) family.</text>
</comment>
<protein>
    <recommendedName>
        <fullName evidence="10">AI-2E family transporter</fullName>
    </recommendedName>
</protein>
<name>A0A7S0SET5_9CHLO</name>
<dbReference type="AlphaFoldDB" id="A0A7S0SET5"/>
<dbReference type="EMBL" id="HBFC01012848">
    <property type="protein sequence ID" value="CAD8704802.1"/>
    <property type="molecule type" value="Transcribed_RNA"/>
</dbReference>
<feature type="transmembrane region" description="Helical" evidence="8">
    <location>
        <begin position="12"/>
        <end position="31"/>
    </location>
</feature>
<gene>
    <name evidence="9" type="ORF">MANT1106_LOCUS7484</name>
</gene>
<keyword evidence="6 8" id="KW-1133">Transmembrane helix</keyword>
<keyword evidence="4" id="KW-1003">Cell membrane</keyword>
<comment type="subcellular location">
    <subcellularLocation>
        <location evidence="1">Cell membrane</location>
        <topology evidence="1">Multi-pass membrane protein</topology>
    </subcellularLocation>
</comment>
<dbReference type="Pfam" id="PF01594">
    <property type="entry name" value="AI-2E_transport"/>
    <property type="match status" value="1"/>
</dbReference>
<feature type="transmembrane region" description="Helical" evidence="8">
    <location>
        <begin position="218"/>
        <end position="243"/>
    </location>
</feature>
<evidence type="ECO:0008006" key="10">
    <source>
        <dbReference type="Google" id="ProtNLM"/>
    </source>
</evidence>
<dbReference type="PANTHER" id="PTHR21716">
    <property type="entry name" value="TRANSMEMBRANE PROTEIN"/>
    <property type="match status" value="1"/>
</dbReference>
<dbReference type="GO" id="GO:0005886">
    <property type="term" value="C:plasma membrane"/>
    <property type="evidence" value="ECO:0007669"/>
    <property type="project" value="UniProtKB-SubCell"/>
</dbReference>
<feature type="transmembrane region" description="Helical" evidence="8">
    <location>
        <begin position="287"/>
        <end position="311"/>
    </location>
</feature>
<organism evidence="9">
    <name type="scientific">Mantoniella antarctica</name>
    <dbReference type="NCBI Taxonomy" id="81844"/>
    <lineage>
        <taxon>Eukaryota</taxon>
        <taxon>Viridiplantae</taxon>
        <taxon>Chlorophyta</taxon>
        <taxon>Mamiellophyceae</taxon>
        <taxon>Mamiellales</taxon>
        <taxon>Mamiellaceae</taxon>
        <taxon>Mantoniella</taxon>
    </lineage>
</organism>
<dbReference type="PANTHER" id="PTHR21716:SF53">
    <property type="entry name" value="PERMEASE PERM-RELATED"/>
    <property type="match status" value="1"/>
</dbReference>
<keyword evidence="5 8" id="KW-0812">Transmembrane</keyword>
<sequence length="399" mass="43411">MASVANPEEHVRTVCLVVIAGILSAAALHWLEKVLVPLVLAILMSYTLAPLVDFLTHSTKFPHGVSITIALMVGLSILLALILVISHSIKDLTRNAKQYERYVVALSNRATEHMTKKNIDMDVIEAQLQDIPLARMIAHSTQAVLHSVLEGLTNAVLVLIFVTYLLEGRRRRRSPMRGLSGRIEGRIKRYVLLKFFISFTNGVISAAVYYMLNVDLAMVFGVFHFVLNFIPHVGPIVACLLPLPVVLVSGDSNVLQVLLSFLLPGLTHFLLGHLLEPRLMGDSLDLHPITVLLCLIFWGMLWGVNGMILAAPITAALKIVFESVEVTAPFALLLAGQLEARGEAEDLEHGTKACPNKKADEIEIGIVEGASAVYRSATTVIAQMSGNISGLPAQKVANS</sequence>
<reference evidence="9" key="1">
    <citation type="submission" date="2021-01" db="EMBL/GenBank/DDBJ databases">
        <authorList>
            <person name="Corre E."/>
            <person name="Pelletier E."/>
            <person name="Niang G."/>
            <person name="Scheremetjew M."/>
            <person name="Finn R."/>
            <person name="Kale V."/>
            <person name="Holt S."/>
            <person name="Cochrane G."/>
            <person name="Meng A."/>
            <person name="Brown T."/>
            <person name="Cohen L."/>
        </authorList>
    </citation>
    <scope>NUCLEOTIDE SEQUENCE</scope>
    <source>
        <strain evidence="9">SL-175</strain>
    </source>
</reference>